<name>A0ACB8E8C5_9SAUR</name>
<organism evidence="1 2">
    <name type="scientific">Sphaerodactylus townsendi</name>
    <dbReference type="NCBI Taxonomy" id="933632"/>
    <lineage>
        <taxon>Eukaryota</taxon>
        <taxon>Metazoa</taxon>
        <taxon>Chordata</taxon>
        <taxon>Craniata</taxon>
        <taxon>Vertebrata</taxon>
        <taxon>Euteleostomi</taxon>
        <taxon>Lepidosauria</taxon>
        <taxon>Squamata</taxon>
        <taxon>Bifurcata</taxon>
        <taxon>Gekkota</taxon>
        <taxon>Sphaerodactylidae</taxon>
        <taxon>Sphaerodactylus</taxon>
    </lineage>
</organism>
<evidence type="ECO:0000313" key="2">
    <source>
        <dbReference type="Proteomes" id="UP000827872"/>
    </source>
</evidence>
<proteinExistence type="predicted"/>
<comment type="caution">
    <text evidence="1">The sequence shown here is derived from an EMBL/GenBank/DDBJ whole genome shotgun (WGS) entry which is preliminary data.</text>
</comment>
<dbReference type="Proteomes" id="UP000827872">
    <property type="component" value="Linkage Group LG10"/>
</dbReference>
<keyword evidence="2" id="KW-1185">Reference proteome</keyword>
<accession>A0ACB8E8C5</accession>
<sequence length="423" mass="47614">MSEGLGSCIEQVQCLKISVPNMTQKLDDIPIKYDHKPFIDIWSDTTGRQMMEMKTSGPEKAVVAKQLLDRLLNIVLVDGDLTEMYRHLGFNRSCNVRMVLESGNYPATSSGLWDDTVLDILNQYHIDLILVQGNTCESLEEKCLQHNILIINHVTHRVLQAFSNTTGVEIVTYLAQVNEHCVGKDVYLNFWGTGESSWIEVDSRVPIVITAKGIRLVTVVLSSPVLSKMQAIEDNFWTCAYRVHHALLDKAVFPGGGAIELLCLNYLEKLGKEAKNSSGEFHVGSSWLAKSLEQYKPLVLNALAYGWHQYLCTVLCNTANSTSEFEASIFIQQHLRKAAMHSSPSNYIMDLFRKEELGVAIFEHVGTYEKTLKVYDNVMAKTEAWRRALDLVLLVLQTDAEIITGPKREQLLKSQVSSELVFL</sequence>
<dbReference type="EMBL" id="CM037623">
    <property type="protein sequence ID" value="KAH7988562.1"/>
    <property type="molecule type" value="Genomic_DNA"/>
</dbReference>
<reference evidence="1" key="1">
    <citation type="submission" date="2021-08" db="EMBL/GenBank/DDBJ databases">
        <title>The first chromosome-level gecko genome reveals the dynamic sex chromosomes of Neotropical dwarf geckos (Sphaerodactylidae: Sphaerodactylus).</title>
        <authorList>
            <person name="Pinto B.J."/>
            <person name="Keating S.E."/>
            <person name="Gamble T."/>
        </authorList>
    </citation>
    <scope>NUCLEOTIDE SEQUENCE</scope>
    <source>
        <strain evidence="1">TG3544</strain>
    </source>
</reference>
<evidence type="ECO:0000313" key="1">
    <source>
        <dbReference type="EMBL" id="KAH7988562.1"/>
    </source>
</evidence>
<gene>
    <name evidence="1" type="ORF">K3G42_019086</name>
</gene>
<protein>
    <submittedName>
        <fullName evidence="1">Uncharacterized protein</fullName>
    </submittedName>
</protein>